<dbReference type="EMBL" id="CM042883">
    <property type="protein sequence ID" value="KAI4371944.1"/>
    <property type="molecule type" value="Genomic_DNA"/>
</dbReference>
<sequence>MEEEYKSQSKLLLDFFKICSIDKAWIFRPEDGESSKMMFLVSQPNLIANEMRRSVVFAHISKGRNKAREFHWSPFPIDMTSASAIVPSPSGMKLLVVKNPERDLPSRFEIWTVSKLEREFCIPQTVHGSLYVDKWFEGISWDPEERFIAYVAEEPASSKPRFDSNGYKTGKGCRIEETFGEWNGQGDFEEDWGETYAEKRRPALFVIDVDSGEVRAVKGIESSISVGQVVWAPSSSGQSRHLVFVGWSHDKRKLGMKYCVNRSCALYAVRTPFHSKVDPRDDGQESLAYKLTHGISSAFFPRFSLDGKYLAFLSAKSAVDSGAHWATNSLHKLEWSTSETLGLPRTIIDVVPVIRCSKQGHFPGIYCLKVLDNPWLSDGETMIIVSSWGSREVMLAVDISSGTVSQISPADANDSWDVLAVDGNNIIAVSSSPTQIPELKWGSLAKEASETNCWSWLGIPSPIFRCSEKVEKSLSCLHYSIIQIPVKSVADCTTNGAKRDYESIFVCSKSQKGKYDPLIVILHGGPHSVSSSTFSRASAFLSALGFSLLIVNYRGSLGFGEEALQSLPGKVGSQDVGDVLAAIDHTIESGLAEPSKIAVVGLSHGGFLTTHLIGQAPERFAAAAARNPVCSFALMVGTTDIPDWCYYEALGNEGKKVFTEAPAAEHLAIFHCKSPISHASKVKTPTLFLLGAQDLRVPISTGLQYARALKEKGVEVKVMVFPDDVHEINWPRSDFESFLNIGVWFSKHCK</sequence>
<proteinExistence type="predicted"/>
<dbReference type="Proteomes" id="UP001057402">
    <property type="component" value="Chromosome 4"/>
</dbReference>
<name>A0ACB9R2Q3_9MYRT</name>
<keyword evidence="2" id="KW-1185">Reference proteome</keyword>
<gene>
    <name evidence="1" type="ORF">MLD38_010236</name>
</gene>
<reference evidence="2" key="1">
    <citation type="journal article" date="2023" name="Front. Plant Sci.">
        <title>Chromosomal-level genome assembly of Melastoma candidum provides insights into trichome evolution.</title>
        <authorList>
            <person name="Zhong Y."/>
            <person name="Wu W."/>
            <person name="Sun C."/>
            <person name="Zou P."/>
            <person name="Liu Y."/>
            <person name="Dai S."/>
            <person name="Zhou R."/>
        </authorList>
    </citation>
    <scope>NUCLEOTIDE SEQUENCE [LARGE SCALE GENOMIC DNA]</scope>
</reference>
<accession>A0ACB9R2Q3</accession>
<evidence type="ECO:0000313" key="1">
    <source>
        <dbReference type="EMBL" id="KAI4371944.1"/>
    </source>
</evidence>
<organism evidence="1 2">
    <name type="scientific">Melastoma candidum</name>
    <dbReference type="NCBI Taxonomy" id="119954"/>
    <lineage>
        <taxon>Eukaryota</taxon>
        <taxon>Viridiplantae</taxon>
        <taxon>Streptophyta</taxon>
        <taxon>Embryophyta</taxon>
        <taxon>Tracheophyta</taxon>
        <taxon>Spermatophyta</taxon>
        <taxon>Magnoliopsida</taxon>
        <taxon>eudicotyledons</taxon>
        <taxon>Gunneridae</taxon>
        <taxon>Pentapetalae</taxon>
        <taxon>rosids</taxon>
        <taxon>malvids</taxon>
        <taxon>Myrtales</taxon>
        <taxon>Melastomataceae</taxon>
        <taxon>Melastomatoideae</taxon>
        <taxon>Melastomateae</taxon>
        <taxon>Melastoma</taxon>
    </lineage>
</organism>
<protein>
    <submittedName>
        <fullName evidence="1">Uncharacterized protein</fullName>
    </submittedName>
</protein>
<comment type="caution">
    <text evidence="1">The sequence shown here is derived from an EMBL/GenBank/DDBJ whole genome shotgun (WGS) entry which is preliminary data.</text>
</comment>
<evidence type="ECO:0000313" key="2">
    <source>
        <dbReference type="Proteomes" id="UP001057402"/>
    </source>
</evidence>